<keyword evidence="3 5" id="KW-1133">Transmembrane helix</keyword>
<feature type="transmembrane region" description="Helical" evidence="5">
    <location>
        <begin position="221"/>
        <end position="240"/>
    </location>
</feature>
<evidence type="ECO:0000313" key="8">
    <source>
        <dbReference type="Proteomes" id="UP001153712"/>
    </source>
</evidence>
<feature type="transmembrane region" description="Helical" evidence="5">
    <location>
        <begin position="386"/>
        <end position="405"/>
    </location>
</feature>
<dbReference type="Proteomes" id="UP001153712">
    <property type="component" value="Chromosome 1"/>
</dbReference>
<feature type="domain" description="Major facilitator superfamily (MFS) profile" evidence="6">
    <location>
        <begin position="66"/>
        <end position="506"/>
    </location>
</feature>
<dbReference type="Pfam" id="PF00083">
    <property type="entry name" value="Sugar_tr"/>
    <property type="match status" value="1"/>
</dbReference>
<evidence type="ECO:0000256" key="3">
    <source>
        <dbReference type="ARBA" id="ARBA00022989"/>
    </source>
</evidence>
<dbReference type="PROSITE" id="PS50850">
    <property type="entry name" value="MFS"/>
    <property type="match status" value="1"/>
</dbReference>
<protein>
    <recommendedName>
        <fullName evidence="6">Major facilitator superfamily (MFS) profile domain-containing protein</fullName>
    </recommendedName>
</protein>
<gene>
    <name evidence="7" type="ORF">PHYEVI_LOCUS919</name>
</gene>
<keyword evidence="8" id="KW-1185">Reference proteome</keyword>
<dbReference type="PANTHER" id="PTHR48021:SF24">
    <property type="entry name" value="MAJOR FACILITATOR SUPERFAMILY (MFS) PROFILE DOMAIN-CONTAINING PROTEIN"/>
    <property type="match status" value="1"/>
</dbReference>
<organism evidence="7 8">
    <name type="scientific">Phyllotreta striolata</name>
    <name type="common">Striped flea beetle</name>
    <name type="synonym">Crioceris striolata</name>
    <dbReference type="NCBI Taxonomy" id="444603"/>
    <lineage>
        <taxon>Eukaryota</taxon>
        <taxon>Metazoa</taxon>
        <taxon>Ecdysozoa</taxon>
        <taxon>Arthropoda</taxon>
        <taxon>Hexapoda</taxon>
        <taxon>Insecta</taxon>
        <taxon>Pterygota</taxon>
        <taxon>Neoptera</taxon>
        <taxon>Endopterygota</taxon>
        <taxon>Coleoptera</taxon>
        <taxon>Polyphaga</taxon>
        <taxon>Cucujiformia</taxon>
        <taxon>Chrysomeloidea</taxon>
        <taxon>Chrysomelidae</taxon>
        <taxon>Galerucinae</taxon>
        <taxon>Alticini</taxon>
        <taxon>Phyllotreta</taxon>
    </lineage>
</organism>
<dbReference type="InterPro" id="IPR036259">
    <property type="entry name" value="MFS_trans_sf"/>
</dbReference>
<evidence type="ECO:0000256" key="2">
    <source>
        <dbReference type="ARBA" id="ARBA00022692"/>
    </source>
</evidence>
<comment type="subcellular location">
    <subcellularLocation>
        <location evidence="1">Membrane</location>
        <topology evidence="1">Multi-pass membrane protein</topology>
    </subcellularLocation>
</comment>
<dbReference type="InterPro" id="IPR050549">
    <property type="entry name" value="MFS_Trehalose_Transporter"/>
</dbReference>
<evidence type="ECO:0000256" key="4">
    <source>
        <dbReference type="ARBA" id="ARBA00023136"/>
    </source>
</evidence>
<proteinExistence type="predicted"/>
<dbReference type="AlphaFoldDB" id="A0A9N9TII3"/>
<dbReference type="SUPFAM" id="SSF103473">
    <property type="entry name" value="MFS general substrate transporter"/>
    <property type="match status" value="1"/>
</dbReference>
<dbReference type="InterPro" id="IPR005828">
    <property type="entry name" value="MFS_sugar_transport-like"/>
</dbReference>
<evidence type="ECO:0000313" key="7">
    <source>
        <dbReference type="EMBL" id="CAG9854457.1"/>
    </source>
</evidence>
<keyword evidence="4 5" id="KW-0472">Membrane</keyword>
<dbReference type="Gene3D" id="1.20.1250.20">
    <property type="entry name" value="MFS general substrate transporter like domains"/>
    <property type="match status" value="1"/>
</dbReference>
<feature type="transmembrane region" description="Helical" evidence="5">
    <location>
        <begin position="108"/>
        <end position="129"/>
    </location>
</feature>
<reference evidence="7" key="1">
    <citation type="submission" date="2022-01" db="EMBL/GenBank/DDBJ databases">
        <authorList>
            <person name="King R."/>
        </authorList>
    </citation>
    <scope>NUCLEOTIDE SEQUENCE</scope>
</reference>
<dbReference type="PANTHER" id="PTHR48021">
    <property type="match status" value="1"/>
</dbReference>
<dbReference type="OrthoDB" id="6612291at2759"/>
<feature type="transmembrane region" description="Helical" evidence="5">
    <location>
        <begin position="451"/>
        <end position="473"/>
    </location>
</feature>
<evidence type="ECO:0000256" key="1">
    <source>
        <dbReference type="ARBA" id="ARBA00004141"/>
    </source>
</evidence>
<feature type="transmembrane region" description="Helical" evidence="5">
    <location>
        <begin position="195"/>
        <end position="215"/>
    </location>
</feature>
<feature type="transmembrane region" description="Helical" evidence="5">
    <location>
        <begin position="485"/>
        <end position="502"/>
    </location>
</feature>
<name>A0A9N9TII3_PHYSR</name>
<dbReference type="FunFam" id="1.20.1250.20:FF:000249">
    <property type="entry name" value="facilitated trehalose transporter Tret1"/>
    <property type="match status" value="1"/>
</dbReference>
<feature type="transmembrane region" description="Helical" evidence="5">
    <location>
        <begin position="66"/>
        <end position="88"/>
    </location>
</feature>
<evidence type="ECO:0000259" key="6">
    <source>
        <dbReference type="PROSITE" id="PS50850"/>
    </source>
</evidence>
<sequence length="537" mass="59802">MLVNFISSIVKVQSDIMEQIGASCISLNNIRNDEENETKTEKLIASSKSLSSHEENISLKGLFPQIIASLIAAAFHIGNGMAMSYSSVVISQLEKPDSDIKPTTGEKALIASILILVAPLASVFCGVIMDKIGRINTIKTAMVPAVVGWCLTALAKNTTVLITGRALVGIASAFGTSPAIVYIAEISNPKMRMSFLQLCPTYVALGMIFIYLGGWFMHWRLLAWVSNVFAILPCLAVFFIPESPMWLIMKGRVKEAKNSLNWLHKYQPPIPGKDETFADIQFKLLKKEQEENSEKSKNKGTVMDIAKEFLKPTGYKPLIILLPLFFCQHFSGVYITMFYSITFIEEAGTNVSGYFASIMIGVIRLVMASCNIFVLKYMNRRTTIMWSCLGMAVCMFTSGLFTLWIKEGQTTAKWVPVAALLLYVVFSVVGLMFLPFMVIPELFPQEIRGTGYTIGYSLSTAFMFASLESYYFLNETLGGATNLQWFFAIVCLAGLVYTYMFLPETKGKKLIDITTNFQKGWLYIGKSHKEDNVNNNV</sequence>
<dbReference type="EMBL" id="OU900094">
    <property type="protein sequence ID" value="CAG9854457.1"/>
    <property type="molecule type" value="Genomic_DNA"/>
</dbReference>
<feature type="transmembrane region" description="Helical" evidence="5">
    <location>
        <begin position="417"/>
        <end position="439"/>
    </location>
</feature>
<dbReference type="GO" id="GO:0016020">
    <property type="term" value="C:membrane"/>
    <property type="evidence" value="ECO:0007669"/>
    <property type="project" value="UniProtKB-SubCell"/>
</dbReference>
<dbReference type="GO" id="GO:0022857">
    <property type="term" value="F:transmembrane transporter activity"/>
    <property type="evidence" value="ECO:0007669"/>
    <property type="project" value="InterPro"/>
</dbReference>
<dbReference type="InterPro" id="IPR020846">
    <property type="entry name" value="MFS_dom"/>
</dbReference>
<feature type="transmembrane region" description="Helical" evidence="5">
    <location>
        <begin position="161"/>
        <end position="183"/>
    </location>
</feature>
<feature type="transmembrane region" description="Helical" evidence="5">
    <location>
        <begin position="318"/>
        <end position="341"/>
    </location>
</feature>
<accession>A0A9N9TII3</accession>
<keyword evidence="2 5" id="KW-0812">Transmembrane</keyword>
<feature type="transmembrane region" description="Helical" evidence="5">
    <location>
        <begin position="353"/>
        <end position="374"/>
    </location>
</feature>
<evidence type="ECO:0000256" key="5">
    <source>
        <dbReference type="SAM" id="Phobius"/>
    </source>
</evidence>